<evidence type="ECO:0000256" key="3">
    <source>
        <dbReference type="ARBA" id="ARBA00023015"/>
    </source>
</evidence>
<dbReference type="Proteomes" id="UP000177396">
    <property type="component" value="Unassembled WGS sequence"/>
</dbReference>
<dbReference type="InterPro" id="IPR036388">
    <property type="entry name" value="WH-like_DNA-bd_sf"/>
</dbReference>
<dbReference type="InterPro" id="IPR001867">
    <property type="entry name" value="OmpR/PhoB-type_DNA-bd"/>
</dbReference>
<dbReference type="PROSITE" id="PS50110">
    <property type="entry name" value="RESPONSE_REGULATORY"/>
    <property type="match status" value="1"/>
</dbReference>
<feature type="DNA-binding region" description="OmpR/PhoB-type" evidence="7">
    <location>
        <begin position="125"/>
        <end position="223"/>
    </location>
</feature>
<dbReference type="Gene3D" id="1.10.10.10">
    <property type="entry name" value="Winged helix-like DNA-binding domain superfamily/Winged helix DNA-binding domain"/>
    <property type="match status" value="1"/>
</dbReference>
<gene>
    <name evidence="10" type="ORF">A2153_04845</name>
</gene>
<dbReference type="PROSITE" id="PS51755">
    <property type="entry name" value="OMPR_PHOB"/>
    <property type="match status" value="1"/>
</dbReference>
<evidence type="ECO:0000256" key="4">
    <source>
        <dbReference type="ARBA" id="ARBA00023125"/>
    </source>
</evidence>
<evidence type="ECO:0000256" key="2">
    <source>
        <dbReference type="ARBA" id="ARBA00023012"/>
    </source>
</evidence>
<evidence type="ECO:0000256" key="5">
    <source>
        <dbReference type="ARBA" id="ARBA00023163"/>
    </source>
</evidence>
<protein>
    <recommendedName>
        <fullName evidence="12">DNA-binding response regulator</fullName>
    </recommendedName>
</protein>
<dbReference type="PANTHER" id="PTHR48111:SF1">
    <property type="entry name" value="TWO-COMPONENT RESPONSE REGULATOR ORR33"/>
    <property type="match status" value="1"/>
</dbReference>
<evidence type="ECO:0000256" key="1">
    <source>
        <dbReference type="ARBA" id="ARBA00022553"/>
    </source>
</evidence>
<dbReference type="Pfam" id="PF00486">
    <property type="entry name" value="Trans_reg_C"/>
    <property type="match status" value="1"/>
</dbReference>
<dbReference type="InterPro" id="IPR011006">
    <property type="entry name" value="CheY-like_superfamily"/>
</dbReference>
<proteinExistence type="predicted"/>
<feature type="modified residue" description="4-aspartylphosphate" evidence="6">
    <location>
        <position position="53"/>
    </location>
</feature>
<dbReference type="CDD" id="cd00383">
    <property type="entry name" value="trans_reg_C"/>
    <property type="match status" value="1"/>
</dbReference>
<evidence type="ECO:0000259" key="8">
    <source>
        <dbReference type="PROSITE" id="PS50110"/>
    </source>
</evidence>
<keyword evidence="2" id="KW-0902">Two-component regulatory system</keyword>
<feature type="domain" description="Response regulatory" evidence="8">
    <location>
        <begin position="4"/>
        <end position="118"/>
    </location>
</feature>
<evidence type="ECO:0000259" key="9">
    <source>
        <dbReference type="PROSITE" id="PS51755"/>
    </source>
</evidence>
<dbReference type="PANTHER" id="PTHR48111">
    <property type="entry name" value="REGULATOR OF RPOS"/>
    <property type="match status" value="1"/>
</dbReference>
<keyword evidence="3" id="KW-0805">Transcription regulation</keyword>
<evidence type="ECO:0000313" key="11">
    <source>
        <dbReference type="Proteomes" id="UP000177396"/>
    </source>
</evidence>
<dbReference type="SMART" id="SM00448">
    <property type="entry name" value="REC"/>
    <property type="match status" value="1"/>
</dbReference>
<dbReference type="AlphaFoldDB" id="A0A1F5YJX5"/>
<dbReference type="EMBL" id="MFJB01000027">
    <property type="protein sequence ID" value="OGG00267.1"/>
    <property type="molecule type" value="Genomic_DNA"/>
</dbReference>
<dbReference type="SMART" id="SM00862">
    <property type="entry name" value="Trans_reg_C"/>
    <property type="match status" value="1"/>
</dbReference>
<evidence type="ECO:0000256" key="6">
    <source>
        <dbReference type="PROSITE-ProRule" id="PRU00169"/>
    </source>
</evidence>
<dbReference type="FunFam" id="1.10.10.10:FF:000005">
    <property type="entry name" value="Two-component system response regulator"/>
    <property type="match status" value="1"/>
</dbReference>
<organism evidence="10 11">
    <name type="scientific">Candidatus Gottesmanbacteria bacterium RBG_16_38_7b</name>
    <dbReference type="NCBI Taxonomy" id="1798372"/>
    <lineage>
        <taxon>Bacteria</taxon>
        <taxon>Candidatus Gottesmaniibacteriota</taxon>
    </lineage>
</organism>
<dbReference type="GO" id="GO:0005829">
    <property type="term" value="C:cytosol"/>
    <property type="evidence" value="ECO:0007669"/>
    <property type="project" value="TreeGrafter"/>
</dbReference>
<dbReference type="Gene3D" id="6.10.250.690">
    <property type="match status" value="1"/>
</dbReference>
<keyword evidence="5" id="KW-0804">Transcription</keyword>
<evidence type="ECO:0000313" key="10">
    <source>
        <dbReference type="EMBL" id="OGG00267.1"/>
    </source>
</evidence>
<dbReference type="InterPro" id="IPR001789">
    <property type="entry name" value="Sig_transdc_resp-reg_receiver"/>
</dbReference>
<accession>A0A1F5YJX5</accession>
<dbReference type="GO" id="GO:0032993">
    <property type="term" value="C:protein-DNA complex"/>
    <property type="evidence" value="ECO:0007669"/>
    <property type="project" value="TreeGrafter"/>
</dbReference>
<reference evidence="10 11" key="1">
    <citation type="journal article" date="2016" name="Nat. Commun.">
        <title>Thousands of microbial genomes shed light on interconnected biogeochemical processes in an aquifer system.</title>
        <authorList>
            <person name="Anantharaman K."/>
            <person name="Brown C.T."/>
            <person name="Hug L.A."/>
            <person name="Sharon I."/>
            <person name="Castelle C.J."/>
            <person name="Probst A.J."/>
            <person name="Thomas B.C."/>
            <person name="Singh A."/>
            <person name="Wilkins M.J."/>
            <person name="Karaoz U."/>
            <person name="Brodie E.L."/>
            <person name="Williams K.H."/>
            <person name="Hubbard S.S."/>
            <person name="Banfield J.F."/>
        </authorList>
    </citation>
    <scope>NUCLEOTIDE SEQUENCE [LARGE SCALE GENOMIC DNA]</scope>
</reference>
<dbReference type="Gene3D" id="3.40.50.2300">
    <property type="match status" value="1"/>
</dbReference>
<feature type="domain" description="OmpR/PhoB-type" evidence="9">
    <location>
        <begin position="125"/>
        <end position="223"/>
    </location>
</feature>
<sequence length="224" mass="25966">MVKTIMVIEDDKDVRKYINELLLDHGYSIIQAPDGVKALNLIEKRRPDLIILDLLLPKLSGETVLSDIKKKFPDLCVVILTAKNEVSDIVKGFNLGADDYLTKPFKSEELIVRIKARLRHLEHGGTILKVDDLELNSTTFEVKRGDHLINLSHKEYLLLQYLMANANRVLTRDMILQRIWLTSDYIEPRVVDVYIGYLRKKIDFEFKKQLINTVRGFGYVIRNK</sequence>
<dbReference type="GO" id="GO:0006355">
    <property type="term" value="P:regulation of DNA-templated transcription"/>
    <property type="evidence" value="ECO:0007669"/>
    <property type="project" value="InterPro"/>
</dbReference>
<dbReference type="SUPFAM" id="SSF52172">
    <property type="entry name" value="CheY-like"/>
    <property type="match status" value="1"/>
</dbReference>
<dbReference type="GO" id="GO:0000156">
    <property type="term" value="F:phosphorelay response regulator activity"/>
    <property type="evidence" value="ECO:0007669"/>
    <property type="project" value="TreeGrafter"/>
</dbReference>
<dbReference type="GO" id="GO:0000976">
    <property type="term" value="F:transcription cis-regulatory region binding"/>
    <property type="evidence" value="ECO:0007669"/>
    <property type="project" value="TreeGrafter"/>
</dbReference>
<dbReference type="InterPro" id="IPR039420">
    <property type="entry name" value="WalR-like"/>
</dbReference>
<name>A0A1F5YJX5_9BACT</name>
<keyword evidence="4 7" id="KW-0238">DNA-binding</keyword>
<keyword evidence="1 6" id="KW-0597">Phosphoprotein</keyword>
<evidence type="ECO:0000256" key="7">
    <source>
        <dbReference type="PROSITE-ProRule" id="PRU01091"/>
    </source>
</evidence>
<evidence type="ECO:0008006" key="12">
    <source>
        <dbReference type="Google" id="ProtNLM"/>
    </source>
</evidence>
<dbReference type="Pfam" id="PF00072">
    <property type="entry name" value="Response_reg"/>
    <property type="match status" value="1"/>
</dbReference>
<comment type="caution">
    <text evidence="10">The sequence shown here is derived from an EMBL/GenBank/DDBJ whole genome shotgun (WGS) entry which is preliminary data.</text>
</comment>